<dbReference type="GO" id="GO:0005886">
    <property type="term" value="C:plasma membrane"/>
    <property type="evidence" value="ECO:0007669"/>
    <property type="project" value="UniProtKB-SubCell"/>
</dbReference>
<evidence type="ECO:0000256" key="2">
    <source>
        <dbReference type="ARBA" id="ARBA00006679"/>
    </source>
</evidence>
<evidence type="ECO:0000313" key="9">
    <source>
        <dbReference type="Proteomes" id="UP000308114"/>
    </source>
</evidence>
<dbReference type="InterPro" id="IPR051907">
    <property type="entry name" value="DoxX-like_oxidoreductase"/>
</dbReference>
<evidence type="ECO:0000256" key="6">
    <source>
        <dbReference type="ARBA" id="ARBA00023136"/>
    </source>
</evidence>
<evidence type="ECO:0000313" key="8">
    <source>
        <dbReference type="EMBL" id="TKH45056.1"/>
    </source>
</evidence>
<sequence length="132" mass="13517">MLASGLLLVRLVVGLLLVGHGAQKLFGWFGGYGPKGTGGWMESVGIKPGVFMAVSAGLMELLGGVLFALGVLTPLAALFITLTMLGAIFKVHGQNGIWATANGYEYPLVLIAVVVGIALTGAGSYSIDAILK</sequence>
<evidence type="ECO:0000256" key="4">
    <source>
        <dbReference type="ARBA" id="ARBA00022692"/>
    </source>
</evidence>
<keyword evidence="3" id="KW-1003">Cell membrane</keyword>
<comment type="similarity">
    <text evidence="2">Belongs to the DoxX family.</text>
</comment>
<proteinExistence type="inferred from homology"/>
<dbReference type="AlphaFoldDB" id="A0A4U2Q2R8"/>
<evidence type="ECO:0000256" key="3">
    <source>
        <dbReference type="ARBA" id="ARBA00022475"/>
    </source>
</evidence>
<reference evidence="8 9" key="1">
    <citation type="submission" date="2018-01" db="EMBL/GenBank/DDBJ databases">
        <title>Bacillales members from the olive rhizosphere are effective biological control agents against Verticillium dahliae.</title>
        <authorList>
            <person name="Gomez-Lama C."/>
            <person name="Legarda G."/>
            <person name="Ruano-Rosa D."/>
            <person name="Pizarro-Tobias P."/>
            <person name="Valverde-Corredor A."/>
            <person name="Niqui J.L."/>
            <person name="Trivino J.C."/>
            <person name="Roca A."/>
            <person name="Mercado-Blanco J."/>
        </authorList>
    </citation>
    <scope>NUCLEOTIDE SEQUENCE [LARGE SCALE GENOMIC DNA]</scope>
    <source>
        <strain evidence="8 9">PIC167</strain>
    </source>
</reference>
<keyword evidence="6 7" id="KW-0472">Membrane</keyword>
<accession>A0A4U2Q2R8</accession>
<organism evidence="8 9">
    <name type="scientific">Paenibacillus terrae</name>
    <dbReference type="NCBI Taxonomy" id="159743"/>
    <lineage>
        <taxon>Bacteria</taxon>
        <taxon>Bacillati</taxon>
        <taxon>Bacillota</taxon>
        <taxon>Bacilli</taxon>
        <taxon>Bacillales</taxon>
        <taxon>Paenibacillaceae</taxon>
        <taxon>Paenibacillus</taxon>
    </lineage>
</organism>
<keyword evidence="4 7" id="KW-0812">Transmembrane</keyword>
<dbReference type="PANTHER" id="PTHR33452:SF10">
    <property type="entry name" value="OXIDOREDUCTASE MHQP-RELATED"/>
    <property type="match status" value="1"/>
</dbReference>
<protein>
    <submittedName>
        <fullName evidence="8">Oxidoreductase</fullName>
    </submittedName>
</protein>
<evidence type="ECO:0000256" key="1">
    <source>
        <dbReference type="ARBA" id="ARBA00004651"/>
    </source>
</evidence>
<feature type="transmembrane region" description="Helical" evidence="7">
    <location>
        <begin position="106"/>
        <end position="127"/>
    </location>
</feature>
<gene>
    <name evidence="8" type="ORF">C1I60_07840</name>
</gene>
<evidence type="ECO:0000256" key="7">
    <source>
        <dbReference type="SAM" id="Phobius"/>
    </source>
</evidence>
<dbReference type="RefSeq" id="WP_137061213.1">
    <property type="nucleotide sequence ID" value="NZ_PNXQ01000009.1"/>
</dbReference>
<dbReference type="PANTHER" id="PTHR33452">
    <property type="entry name" value="OXIDOREDUCTASE CATD-RELATED"/>
    <property type="match status" value="1"/>
</dbReference>
<dbReference type="Pfam" id="PF07681">
    <property type="entry name" value="DoxX"/>
    <property type="match status" value="1"/>
</dbReference>
<dbReference type="Proteomes" id="UP000308114">
    <property type="component" value="Unassembled WGS sequence"/>
</dbReference>
<evidence type="ECO:0000256" key="5">
    <source>
        <dbReference type="ARBA" id="ARBA00022989"/>
    </source>
</evidence>
<dbReference type="EMBL" id="PNXQ01000009">
    <property type="protein sequence ID" value="TKH45056.1"/>
    <property type="molecule type" value="Genomic_DNA"/>
</dbReference>
<comment type="caution">
    <text evidence="8">The sequence shown here is derived from an EMBL/GenBank/DDBJ whole genome shotgun (WGS) entry which is preliminary data.</text>
</comment>
<keyword evidence="5 7" id="KW-1133">Transmembrane helix</keyword>
<dbReference type="InterPro" id="IPR032808">
    <property type="entry name" value="DoxX"/>
</dbReference>
<comment type="subcellular location">
    <subcellularLocation>
        <location evidence="1">Cell membrane</location>
        <topology evidence="1">Multi-pass membrane protein</topology>
    </subcellularLocation>
</comment>
<name>A0A4U2Q2R8_9BACL</name>